<protein>
    <submittedName>
        <fullName evidence="1">Uncharacterized protein</fullName>
    </submittedName>
</protein>
<dbReference type="GeneID" id="76206168"/>
<reference evidence="1" key="1">
    <citation type="journal article" date="2014" name="Int. J. Syst. Evol. Microbiol.">
        <title>Complete genome sequence of Corynebacterium casei LMG S-19264T (=DSM 44701T), isolated from a smear-ripened cheese.</title>
        <authorList>
            <consortium name="US DOE Joint Genome Institute (JGI-PGF)"/>
            <person name="Walter F."/>
            <person name="Albersmeier A."/>
            <person name="Kalinowski J."/>
            <person name="Ruckert C."/>
        </authorList>
    </citation>
    <scope>NUCLEOTIDE SEQUENCE</scope>
    <source>
        <strain evidence="1">JCM 11219</strain>
    </source>
</reference>
<comment type="caution">
    <text evidence="1">The sequence shown here is derived from an EMBL/GenBank/DDBJ whole genome shotgun (WGS) entry which is preliminary data.</text>
</comment>
<accession>A0A830ED92</accession>
<dbReference type="EMBL" id="BMNM01000002">
    <property type="protein sequence ID" value="GGI73791.1"/>
    <property type="molecule type" value="Genomic_DNA"/>
</dbReference>
<sequence length="218" mass="24936">MMWVKAVNYGVNYSISESVINLLRGNALGESDVVSFIIAMFNNARLFGVPGDVRSVYVHGRVSYRHVYGYVMYIRRYNSVSIHISSGRIRHDFSNCAVYWGWQVLAHEIAHLVGVGGGHYLRHSHTHLNVARELLLTSLPAEVAAPSVYYLLIDYSLSNCKRGYSRVSRDFVLNELNRVINDHAIDAKHYLNCSDKLRSIINSCSRYARKNRRNRRGE</sequence>
<evidence type="ECO:0000313" key="1">
    <source>
        <dbReference type="EMBL" id="GGI73791.1"/>
    </source>
</evidence>
<name>A0A830ED92_9CREN</name>
<dbReference type="RefSeq" id="WP_229709744.1">
    <property type="nucleotide sequence ID" value="NZ_AP026830.1"/>
</dbReference>
<gene>
    <name evidence="1" type="ORF">GCM10007112_08310</name>
</gene>
<dbReference type="AlphaFoldDB" id="A0A830ED92"/>
<proteinExistence type="predicted"/>
<organism evidence="1 2">
    <name type="scientific">Vulcanisaeta souniana JCM 11219</name>
    <dbReference type="NCBI Taxonomy" id="1293586"/>
    <lineage>
        <taxon>Archaea</taxon>
        <taxon>Thermoproteota</taxon>
        <taxon>Thermoprotei</taxon>
        <taxon>Thermoproteales</taxon>
        <taxon>Thermoproteaceae</taxon>
        <taxon>Vulcanisaeta</taxon>
    </lineage>
</organism>
<reference evidence="1" key="2">
    <citation type="submission" date="2020-09" db="EMBL/GenBank/DDBJ databases">
        <authorList>
            <person name="Sun Q."/>
            <person name="Ohkuma M."/>
        </authorList>
    </citation>
    <scope>NUCLEOTIDE SEQUENCE</scope>
    <source>
        <strain evidence="1">JCM 11219</strain>
    </source>
</reference>
<dbReference type="Proteomes" id="UP000657075">
    <property type="component" value="Unassembled WGS sequence"/>
</dbReference>
<evidence type="ECO:0000313" key="2">
    <source>
        <dbReference type="Proteomes" id="UP000657075"/>
    </source>
</evidence>